<dbReference type="OrthoDB" id="420124at2759"/>
<feature type="compositionally biased region" description="Polar residues" evidence="1">
    <location>
        <begin position="1"/>
        <end position="21"/>
    </location>
</feature>
<evidence type="ECO:0000313" key="2">
    <source>
        <dbReference type="EMBL" id="OLP81024.1"/>
    </source>
</evidence>
<feature type="compositionally biased region" description="Acidic residues" evidence="1">
    <location>
        <begin position="66"/>
        <end position="76"/>
    </location>
</feature>
<dbReference type="EMBL" id="LSRX01001321">
    <property type="protein sequence ID" value="OLP81024.1"/>
    <property type="molecule type" value="Genomic_DNA"/>
</dbReference>
<accession>A0A1Q9CDL0</accession>
<sequence>MQVLMTSPTEQISALWGSTSPLTPPRPKKETTTNYGRRTRPRLTRPAGVPARSQRQPKRELPREAEDPEESEEEELLLDTAGAGRHEFSIQMLEADRSFCLYLTTKESTLLPQMYKTSLKWKENYEAGTCDVPLRTALMGTMIMELQARLAKTSDDHLRKLCQEAGLLSQENAWRYLAWSPTEKKLTQTTKEPMPHTALQEVMGQILELTAIPGLIHAFTRSGPRARTTKQTQ</sequence>
<comment type="caution">
    <text evidence="2">The sequence shown here is derived from an EMBL/GenBank/DDBJ whole genome shotgun (WGS) entry which is preliminary data.</text>
</comment>
<evidence type="ECO:0000313" key="3">
    <source>
        <dbReference type="Proteomes" id="UP000186817"/>
    </source>
</evidence>
<name>A0A1Q9CDL0_SYMMI</name>
<dbReference type="Proteomes" id="UP000186817">
    <property type="component" value="Unassembled WGS sequence"/>
</dbReference>
<protein>
    <submittedName>
        <fullName evidence="2">Uncharacterized protein</fullName>
    </submittedName>
</protein>
<keyword evidence="3" id="KW-1185">Reference proteome</keyword>
<feature type="region of interest" description="Disordered" evidence="1">
    <location>
        <begin position="1"/>
        <end position="76"/>
    </location>
</feature>
<gene>
    <name evidence="2" type="ORF">AK812_SmicGene38490</name>
</gene>
<evidence type="ECO:0000256" key="1">
    <source>
        <dbReference type="SAM" id="MobiDB-lite"/>
    </source>
</evidence>
<organism evidence="2 3">
    <name type="scientific">Symbiodinium microadriaticum</name>
    <name type="common">Dinoflagellate</name>
    <name type="synonym">Zooxanthella microadriatica</name>
    <dbReference type="NCBI Taxonomy" id="2951"/>
    <lineage>
        <taxon>Eukaryota</taxon>
        <taxon>Sar</taxon>
        <taxon>Alveolata</taxon>
        <taxon>Dinophyceae</taxon>
        <taxon>Suessiales</taxon>
        <taxon>Symbiodiniaceae</taxon>
        <taxon>Symbiodinium</taxon>
    </lineage>
</organism>
<dbReference type="AlphaFoldDB" id="A0A1Q9CDL0"/>
<reference evidence="2 3" key="1">
    <citation type="submission" date="2016-02" db="EMBL/GenBank/DDBJ databases">
        <title>Genome analysis of coral dinoflagellate symbionts highlights evolutionary adaptations to a symbiotic lifestyle.</title>
        <authorList>
            <person name="Aranda M."/>
            <person name="Li Y."/>
            <person name="Liew Y.J."/>
            <person name="Baumgarten S."/>
            <person name="Simakov O."/>
            <person name="Wilson M."/>
            <person name="Piel J."/>
            <person name="Ashoor H."/>
            <person name="Bougouffa S."/>
            <person name="Bajic V.B."/>
            <person name="Ryu T."/>
            <person name="Ravasi T."/>
            <person name="Bayer T."/>
            <person name="Micklem G."/>
            <person name="Kim H."/>
            <person name="Bhak J."/>
            <person name="Lajeunesse T.C."/>
            <person name="Voolstra C.R."/>
        </authorList>
    </citation>
    <scope>NUCLEOTIDE SEQUENCE [LARGE SCALE GENOMIC DNA]</scope>
    <source>
        <strain evidence="2 3">CCMP2467</strain>
    </source>
</reference>
<proteinExistence type="predicted"/>